<accession>A0ACB9YFF7</accession>
<evidence type="ECO:0000313" key="1">
    <source>
        <dbReference type="EMBL" id="KAI4840351.1"/>
    </source>
</evidence>
<organism evidence="1 2">
    <name type="scientific">Plasmodium brasilianum</name>
    <dbReference type="NCBI Taxonomy" id="5824"/>
    <lineage>
        <taxon>Eukaryota</taxon>
        <taxon>Sar</taxon>
        <taxon>Alveolata</taxon>
        <taxon>Apicomplexa</taxon>
        <taxon>Aconoidasida</taxon>
        <taxon>Haemosporida</taxon>
        <taxon>Plasmodiidae</taxon>
        <taxon>Plasmodium</taxon>
        <taxon>Plasmodium (Plasmodium)</taxon>
    </lineage>
</organism>
<comment type="caution">
    <text evidence="1">The sequence shown here is derived from an EMBL/GenBank/DDBJ whole genome shotgun (WGS) entry which is preliminary data.</text>
</comment>
<evidence type="ECO:0000313" key="2">
    <source>
        <dbReference type="Proteomes" id="UP001056978"/>
    </source>
</evidence>
<reference evidence="1" key="1">
    <citation type="submission" date="2022-06" db="EMBL/GenBank/DDBJ databases">
        <title>The First Complete Genome of the Simian Malaria Parasite Plasmodium brasilianum.</title>
        <authorList>
            <person name="Bajic M."/>
            <person name="Ravishankar S."/>
        </authorList>
    </citation>
    <scope>NUCLEOTIDE SEQUENCE</scope>
    <source>
        <strain evidence="1">Bolivian I</strain>
    </source>
</reference>
<name>A0ACB9YFF7_PLABR</name>
<gene>
    <name evidence="1" type="ORF">MKS88_001072</name>
</gene>
<protein>
    <submittedName>
        <fullName evidence="1">Patatin-like phospholipase</fullName>
    </submittedName>
</protein>
<dbReference type="Proteomes" id="UP001056978">
    <property type="component" value="Chromosome 4"/>
</dbReference>
<proteinExistence type="predicted"/>
<dbReference type="EMBL" id="CM043772">
    <property type="protein sequence ID" value="KAI4840351.1"/>
    <property type="molecule type" value="Genomic_DNA"/>
</dbReference>
<keyword evidence="2" id="KW-1185">Reference proteome</keyword>
<sequence>MGNTNNNETNKKEDEEDDDGFIKIRHVEGKKNEEIKNDIDSEGSSSENNGGSNSGSSSSRSGGNRGGDISGDEEELNEETKAGDNEGVFRSKGLFEDGLRNILFSENYFKNFFSLNDIKKFGLIGKNECSNNNELKNVNYDSSINVKHGRHMNELIIYNNQYMINLLNDTTKSKIEIANFISFYFCFLSMMKNEIPSVPNARKEQEDFSTISYIYQKVKNSRNYISTHDIETCIKNYLYHIDRKYYPILNNQIDEDNRDEINTMDDRSTGSFQYSNKEYEKKRVIIDKNMVQQSLQKFNILKELFRPYKNLTKFMSETDRGHIHEDGGYFLFPPKRRIVHRIKIWDDKITLKPRTSMNKKLDETFYMYDCSLLRGVRRRRSSGKGSGKRIIKDSVKRTGTHSGKYNCKYSSKCSYAHSGHLLDDTATEALGKSNLTKSFDERNITNEEEVTDNMSIKKEVNKIKSYRSYSVYIRKTLSKVFYKSDMSKSGAVSKNSMINKNCITSKNNLLLGHHKEPNERMNLGISFSAAGLLIPYHLGVSSLLIEKNILNMHTNISGSSAGCICACLLGIGLNIDKCIFLAENIISNVYKKGSYQKLQSVLNLELNKYLYADSYNYLNTRIGNVFVGITQILPYYKKLNVNKFNDDEDLINAIIASCNIPMYVSNNVFVNFRNKKCIDGIFSTKKKDFGCISTKTERMIRVIPFDFHYIGMENKNNGVISPHLIKYNHIIFLFLCIKNLFHKFINNIWVEKDYLFLLRNLKQILDKKIFDYYTFVKRYFFFLRSSDIVTDEQKVGNRKNIIDLINHIRNKLNTLNYMNINSLEIDLFLKLNNEIFLQLNNKYDNNVLKFCNFSVTLINVMGKYFFENFDGSSLDKIVLHFLRSNPGNNDAACNDGNGGAERNVGGGVGGCNDSNSGANIHDARINDFIREENHENIFEMVFQFLKKNGFLKVDKYIYFNPQLKDDIIIYFFKEIFFNENILKAKRKALKRNIPLMIEVLKVIFFNEHVKRRIFKLLIFAVNCNEKKLDYYTRDDITSSPIYGGKNMSMLFFENINDIKVINHYLKYNHIYKNFIYIIYEINTVNNKVGKVSKYNYYNYMNLNMDDVNDMYLFLYVYLYSILNYKILFALINIEQRESFLKVGVNTYPRSLHARVGGGISLRPDNGTSKKSTTDHGTDNNAIVNSGTPHFIQRYRENNLLNSFDPSYNLMNKAESSGLIKRFSGLWLRRKIKLNLSFLEINNKFELNFFKGNNNEIERDDNLNLNYDGKYSIEMDNDMDIKNIKKSASYTDKFLLEDDEEREETNKVRNTISFGSEEVTLGGKYCKQVDHNETGNSFNTGSSFIFKNLKKTWKDDFFKCPIRKVENIIERINENDYSIYTNCFCTFENLLIFNYGCAFIGKIDEYIMMNRSKIFEMNKKNKKEIFFLLHQLYLYYRNILFLLTFVFGINFCEKTQYKYLRKRRRRKKKRWEEKGAEEKVRDKKEVQEEEAEEKEGERKKKSTRKDERNEDKEESDESGVSTKEGPKSGALKNSTSPVGNKKFSSIVEDIFGDRTFERSDMDVNNSKKFVGKNENTCVDLISSQYFTLWRSYSDSRSKEKENISNEEKNKKMKKRRNNLVGRSSLTILEEESTNERRKNFALGSNNDFVEEIKTNISEVLYDNCQTYFVKNSFSMRKLIKIGFKGANEKDVKKLYDLGRSDAYLWLYIEYLNVGMYIYKKIYIIYLKLISAFESLIYITNLNKKKKKYDVENMLGLIGNFVIYVNGQPFNIFKLCNFVFSCYSYTYKSNSTEFFFSNNGLRKKTKWNYFNNSNFKANKRNDWKNSTIPNEQKDLENFSCTVKAEKKGDKKEEKGKTYEALYSYRQGGQGDNKYERSVHNKYEGNCSVTYNARGNLEQVHLNAPSSVRKKKEKKSLNDSKSKNLHGNKSRVLKKGERNHPRKEEKSKRRNPFIKSTNTKRKFYRSISLPLNIKRTILRMNRLKNKISLNKNIIDGINSEILKGTPYEHIYTHTNFWLYSSSDEGDMMNSYCNGLYVNNTDNTNKQFDSIFDEMSDDLDGFSKLSILFKNFRNMDNGLGLSGYFGF</sequence>